<dbReference type="STRING" id="1826909.A5893_16530"/>
<comment type="similarity">
    <text evidence="1">Belongs to the sigma-70 factor family. ECF subfamily.</text>
</comment>
<keyword evidence="9" id="KW-1185">Reference proteome</keyword>
<keyword evidence="3" id="KW-0731">Sigma factor</keyword>
<keyword evidence="2" id="KW-0805">Transcription regulation</keyword>
<dbReference type="Proteomes" id="UP000078459">
    <property type="component" value="Unassembled WGS sequence"/>
</dbReference>
<dbReference type="InterPro" id="IPR036388">
    <property type="entry name" value="WH-like_DNA-bd_sf"/>
</dbReference>
<feature type="domain" description="RNA polymerase sigma-70 region 2" evidence="6">
    <location>
        <begin position="31"/>
        <end position="96"/>
    </location>
</feature>
<dbReference type="Pfam" id="PF04542">
    <property type="entry name" value="Sigma70_r2"/>
    <property type="match status" value="1"/>
</dbReference>
<evidence type="ECO:0000259" key="6">
    <source>
        <dbReference type="Pfam" id="PF04542"/>
    </source>
</evidence>
<sequence length="191" mass="22565">MIVEPKERSLYEEQLIAQYKISGDLKLLGVLYQDYMALVYGVCLKYFKDEERSKDAVMQIFEELISKVKQHEVKNFKSWLYVLSRNFCLMELRKTSKVNMVAIDEQFMESNVLLHHEDVYEKEKSLLLMEDCIETLNTEQQLSVKLFYLQQKCYTQVAEETGYDLKKVKSYIQNGKRNLKLCIEAKIEQAG</sequence>
<dbReference type="InterPro" id="IPR013324">
    <property type="entry name" value="RNA_pol_sigma_r3/r4-like"/>
</dbReference>
<dbReference type="InterPro" id="IPR014284">
    <property type="entry name" value="RNA_pol_sigma-70_dom"/>
</dbReference>
<evidence type="ECO:0000256" key="5">
    <source>
        <dbReference type="ARBA" id="ARBA00023163"/>
    </source>
</evidence>
<dbReference type="RefSeq" id="WP_068823797.1">
    <property type="nucleotide sequence ID" value="NZ_LWHJ01000032.1"/>
</dbReference>
<dbReference type="InterPro" id="IPR007627">
    <property type="entry name" value="RNA_pol_sigma70_r2"/>
</dbReference>
<comment type="caution">
    <text evidence="8">The sequence shown here is derived from an EMBL/GenBank/DDBJ whole genome shotgun (WGS) entry which is preliminary data.</text>
</comment>
<reference evidence="8 9" key="1">
    <citation type="submission" date="2016-04" db="EMBL/GenBank/DDBJ databases">
        <authorList>
            <person name="Evans L.H."/>
            <person name="Alamgir A."/>
            <person name="Owens N."/>
            <person name="Weber N.D."/>
            <person name="Virtaneva K."/>
            <person name="Barbian K."/>
            <person name="Babar A."/>
            <person name="Rosenke K."/>
        </authorList>
    </citation>
    <scope>NUCLEOTIDE SEQUENCE [LARGE SCALE GENOMIC DNA]</scope>
    <source>
        <strain evidence="8 9">CCM 8644</strain>
    </source>
</reference>
<keyword evidence="5" id="KW-0804">Transcription</keyword>
<evidence type="ECO:0000256" key="4">
    <source>
        <dbReference type="ARBA" id="ARBA00023125"/>
    </source>
</evidence>
<evidence type="ECO:0000313" key="8">
    <source>
        <dbReference type="EMBL" id="OAQ37974.1"/>
    </source>
</evidence>
<accession>A0A179DAN2</accession>
<dbReference type="Gene3D" id="1.10.1740.10">
    <property type="match status" value="1"/>
</dbReference>
<dbReference type="Gene3D" id="1.10.10.10">
    <property type="entry name" value="Winged helix-like DNA-binding domain superfamily/Winged helix DNA-binding domain"/>
    <property type="match status" value="1"/>
</dbReference>
<dbReference type="PANTHER" id="PTHR43133">
    <property type="entry name" value="RNA POLYMERASE ECF-TYPE SIGMA FACTO"/>
    <property type="match status" value="1"/>
</dbReference>
<dbReference type="PANTHER" id="PTHR43133:SF8">
    <property type="entry name" value="RNA POLYMERASE SIGMA FACTOR HI_1459-RELATED"/>
    <property type="match status" value="1"/>
</dbReference>
<dbReference type="InterPro" id="IPR013249">
    <property type="entry name" value="RNA_pol_sigma70_r4_t2"/>
</dbReference>
<dbReference type="InterPro" id="IPR013325">
    <property type="entry name" value="RNA_pol_sigma_r2"/>
</dbReference>
<dbReference type="InterPro" id="IPR039425">
    <property type="entry name" value="RNA_pol_sigma-70-like"/>
</dbReference>
<evidence type="ECO:0000313" key="9">
    <source>
        <dbReference type="Proteomes" id="UP000078459"/>
    </source>
</evidence>
<dbReference type="GO" id="GO:0016987">
    <property type="term" value="F:sigma factor activity"/>
    <property type="evidence" value="ECO:0007669"/>
    <property type="project" value="UniProtKB-KW"/>
</dbReference>
<dbReference type="Pfam" id="PF08281">
    <property type="entry name" value="Sigma70_r4_2"/>
    <property type="match status" value="1"/>
</dbReference>
<evidence type="ECO:0000256" key="1">
    <source>
        <dbReference type="ARBA" id="ARBA00010641"/>
    </source>
</evidence>
<dbReference type="NCBIfam" id="TIGR02937">
    <property type="entry name" value="sigma70-ECF"/>
    <property type="match status" value="1"/>
</dbReference>
<evidence type="ECO:0000256" key="3">
    <source>
        <dbReference type="ARBA" id="ARBA00023082"/>
    </source>
</evidence>
<dbReference type="EMBL" id="LWHJ01000032">
    <property type="protein sequence ID" value="OAQ37974.1"/>
    <property type="molecule type" value="Genomic_DNA"/>
</dbReference>
<name>A0A179DAN2_9SPHI</name>
<proteinExistence type="inferred from homology"/>
<dbReference type="GO" id="GO:0006352">
    <property type="term" value="P:DNA-templated transcription initiation"/>
    <property type="evidence" value="ECO:0007669"/>
    <property type="project" value="InterPro"/>
</dbReference>
<dbReference type="GO" id="GO:0003677">
    <property type="term" value="F:DNA binding"/>
    <property type="evidence" value="ECO:0007669"/>
    <property type="project" value="UniProtKB-KW"/>
</dbReference>
<gene>
    <name evidence="8" type="ORF">A5893_16530</name>
</gene>
<dbReference type="SUPFAM" id="SSF88946">
    <property type="entry name" value="Sigma2 domain of RNA polymerase sigma factors"/>
    <property type="match status" value="1"/>
</dbReference>
<dbReference type="OrthoDB" id="1116873at2"/>
<evidence type="ECO:0000256" key="2">
    <source>
        <dbReference type="ARBA" id="ARBA00023015"/>
    </source>
</evidence>
<keyword evidence="4" id="KW-0238">DNA-binding</keyword>
<dbReference type="SUPFAM" id="SSF88659">
    <property type="entry name" value="Sigma3 and sigma4 domains of RNA polymerase sigma factors"/>
    <property type="match status" value="1"/>
</dbReference>
<protein>
    <submittedName>
        <fullName evidence="8">RNA polymerase subunit sigma-70</fullName>
    </submittedName>
</protein>
<evidence type="ECO:0000259" key="7">
    <source>
        <dbReference type="Pfam" id="PF08281"/>
    </source>
</evidence>
<feature type="domain" description="RNA polymerase sigma factor 70 region 4 type 2" evidence="7">
    <location>
        <begin position="128"/>
        <end position="179"/>
    </location>
</feature>
<reference evidence="8 9" key="2">
    <citation type="submission" date="2016-06" db="EMBL/GenBank/DDBJ databases">
        <title>Pedobacter psychrophilus sp. nov., isolated from Antarctic fragmentary rock.</title>
        <authorList>
            <person name="Svec P."/>
        </authorList>
    </citation>
    <scope>NUCLEOTIDE SEQUENCE [LARGE SCALE GENOMIC DNA]</scope>
    <source>
        <strain evidence="8 9">CCM 8644</strain>
    </source>
</reference>
<organism evidence="8 9">
    <name type="scientific">Pedobacter psychrophilus</name>
    <dbReference type="NCBI Taxonomy" id="1826909"/>
    <lineage>
        <taxon>Bacteria</taxon>
        <taxon>Pseudomonadati</taxon>
        <taxon>Bacteroidota</taxon>
        <taxon>Sphingobacteriia</taxon>
        <taxon>Sphingobacteriales</taxon>
        <taxon>Sphingobacteriaceae</taxon>
        <taxon>Pedobacter</taxon>
    </lineage>
</organism>
<dbReference type="AlphaFoldDB" id="A0A179DAN2"/>